<name>A0A918HAS6_9ACTN</name>
<protein>
    <recommendedName>
        <fullName evidence="2">Bacterial mobilisation domain-containing protein</fullName>
    </recommendedName>
</protein>
<dbReference type="EMBL" id="BMQQ01000019">
    <property type="protein sequence ID" value="GGT47196.1"/>
    <property type="molecule type" value="Genomic_DNA"/>
</dbReference>
<dbReference type="RefSeq" id="WP_189203497.1">
    <property type="nucleotide sequence ID" value="NZ_BMQQ01000019.1"/>
</dbReference>
<proteinExistence type="predicted"/>
<feature type="domain" description="Bacterial mobilisation" evidence="2">
    <location>
        <begin position="155"/>
        <end position="200"/>
    </location>
</feature>
<dbReference type="Pfam" id="PF05713">
    <property type="entry name" value="MobC"/>
    <property type="match status" value="1"/>
</dbReference>
<accession>A0A918HAS6</accession>
<keyword evidence="4" id="KW-1185">Reference proteome</keyword>
<reference evidence="3" key="1">
    <citation type="journal article" date="2014" name="Int. J. Syst. Evol. Microbiol.">
        <title>Complete genome sequence of Corynebacterium casei LMG S-19264T (=DSM 44701T), isolated from a smear-ripened cheese.</title>
        <authorList>
            <consortium name="US DOE Joint Genome Institute (JGI-PGF)"/>
            <person name="Walter F."/>
            <person name="Albersmeier A."/>
            <person name="Kalinowski J."/>
            <person name="Ruckert C."/>
        </authorList>
    </citation>
    <scope>NUCLEOTIDE SEQUENCE</scope>
    <source>
        <strain evidence="3">JCM 3172</strain>
    </source>
</reference>
<evidence type="ECO:0000256" key="1">
    <source>
        <dbReference type="SAM" id="MobiDB-lite"/>
    </source>
</evidence>
<dbReference type="InterPro" id="IPR008687">
    <property type="entry name" value="MobC"/>
</dbReference>
<comment type="caution">
    <text evidence="3">The sequence shown here is derived from an EMBL/GenBank/DDBJ whole genome shotgun (WGS) entry which is preliminary data.</text>
</comment>
<feature type="region of interest" description="Disordered" evidence="1">
    <location>
        <begin position="1"/>
        <end position="61"/>
    </location>
</feature>
<evidence type="ECO:0000313" key="3">
    <source>
        <dbReference type="EMBL" id="GGT47196.1"/>
    </source>
</evidence>
<gene>
    <name evidence="3" type="ORF">GCM10014713_46580</name>
</gene>
<organism evidence="3 4">
    <name type="scientific">Streptomyces purpureus</name>
    <dbReference type="NCBI Taxonomy" id="1951"/>
    <lineage>
        <taxon>Bacteria</taxon>
        <taxon>Bacillati</taxon>
        <taxon>Actinomycetota</taxon>
        <taxon>Actinomycetes</taxon>
        <taxon>Kitasatosporales</taxon>
        <taxon>Streptomycetaceae</taxon>
        <taxon>Streptomyces</taxon>
    </lineage>
</organism>
<dbReference type="Proteomes" id="UP000619486">
    <property type="component" value="Unassembled WGS sequence"/>
</dbReference>
<reference evidence="3" key="2">
    <citation type="submission" date="2020-09" db="EMBL/GenBank/DDBJ databases">
        <authorList>
            <person name="Sun Q."/>
            <person name="Ohkuma M."/>
        </authorList>
    </citation>
    <scope>NUCLEOTIDE SEQUENCE</scope>
    <source>
        <strain evidence="3">JCM 3172</strain>
    </source>
</reference>
<sequence>MRKPTHELPTSEQKMTTTPATTPARYPAGPSKGRLNGDPSAPGVADGLGHQGAPERKQPAGTAAAQLQRAADAAALHRVARRRQREAVQRKERVDVRYSVDEKAEILREARSLNIAGAHYVGAVVMAHVHGDLGLPGQRTELDDYIDELTALRGEVAKIGHNINQIAKKLNSGGHSQPGDTAVLAQAERTLTAVGATIRHIASAANQAVATKAVR</sequence>
<evidence type="ECO:0000313" key="4">
    <source>
        <dbReference type="Proteomes" id="UP000619486"/>
    </source>
</evidence>
<evidence type="ECO:0000259" key="2">
    <source>
        <dbReference type="Pfam" id="PF05713"/>
    </source>
</evidence>
<dbReference type="AlphaFoldDB" id="A0A918HAS6"/>